<sequence>MQALKDFIKQCQDAYDRGSPLLTNEEYDALTRRNPRVEEEIGVEGDQPHIFRMYSLQKVYKSRGEDHELIDSPTSVETDKLDGCAISLLYLDGVLVQALTRGNGIKGEDVTLNAKMLNVPRKIDIPGILQITGEVLVTKELDNMRNYSSGAMRLSSTDEFFDRIKEAGLVFAAYGVQGSTESVGLFPTYREDLKWLVTQGFLTVGDINDHFDWFPTDGKVYRLDSNTAFVSKGWTNKFPRGAIALKEDAEGEITTLRKVTWDVGASGKVTPVGHFDPVTIDGATITKATLNNQEYISGLDLELNCMIKVIRAGGVIPRIIERIYD</sequence>
<dbReference type="GO" id="GO:0003911">
    <property type="term" value="F:DNA ligase (NAD+) activity"/>
    <property type="evidence" value="ECO:0007669"/>
    <property type="project" value="UniProtKB-EC"/>
</dbReference>
<dbReference type="InterPro" id="IPR012340">
    <property type="entry name" value="NA-bd_OB-fold"/>
</dbReference>
<evidence type="ECO:0000259" key="6">
    <source>
        <dbReference type="SMART" id="SM00532"/>
    </source>
</evidence>
<feature type="domain" description="NAD-dependent DNA ligase N-terminal" evidence="6">
    <location>
        <begin position="1"/>
        <end position="325"/>
    </location>
</feature>
<dbReference type="Pfam" id="PF03120">
    <property type="entry name" value="OB_DNA_ligase"/>
    <property type="match status" value="1"/>
</dbReference>
<dbReference type="SUPFAM" id="SSF50249">
    <property type="entry name" value="Nucleic acid-binding proteins"/>
    <property type="match status" value="1"/>
</dbReference>
<dbReference type="InterPro" id="IPR013839">
    <property type="entry name" value="DNAligase_adenylation"/>
</dbReference>
<evidence type="ECO:0000313" key="7">
    <source>
        <dbReference type="EMBL" id="ATS94075.1"/>
    </source>
</evidence>
<keyword evidence="8" id="KW-1185">Reference proteome</keyword>
<evidence type="ECO:0000256" key="5">
    <source>
        <dbReference type="ARBA" id="ARBA00034005"/>
    </source>
</evidence>
<accession>A0A2D2W702</accession>
<dbReference type="SMART" id="SM00532">
    <property type="entry name" value="LIGANc"/>
    <property type="match status" value="1"/>
</dbReference>
<dbReference type="Gene3D" id="2.40.50.140">
    <property type="entry name" value="Nucleic acid-binding proteins"/>
    <property type="match status" value="1"/>
</dbReference>
<dbReference type="InterPro" id="IPR004150">
    <property type="entry name" value="NAD_DNA_ligase_OB"/>
</dbReference>
<evidence type="ECO:0000256" key="4">
    <source>
        <dbReference type="ARBA" id="ARBA00023027"/>
    </source>
</evidence>
<evidence type="ECO:0000313" key="8">
    <source>
        <dbReference type="Proteomes" id="UP000240663"/>
    </source>
</evidence>
<keyword evidence="3" id="KW-0235">DNA replication</keyword>
<dbReference type="EMBL" id="MF979564">
    <property type="protein sequence ID" value="ATS94075.1"/>
    <property type="molecule type" value="Genomic_DNA"/>
</dbReference>
<dbReference type="GO" id="GO:0006260">
    <property type="term" value="P:DNA replication"/>
    <property type="evidence" value="ECO:0007669"/>
    <property type="project" value="UniProtKB-KW"/>
</dbReference>
<proteinExistence type="predicted"/>
<dbReference type="Proteomes" id="UP000240663">
    <property type="component" value="Segment"/>
</dbReference>
<organism evidence="7 8">
    <name type="scientific">Pectobacterium phage DU_PP_V</name>
    <dbReference type="NCBI Taxonomy" id="2041492"/>
    <lineage>
        <taxon>Viruses</taxon>
        <taxon>Duplodnaviria</taxon>
        <taxon>Heunggongvirae</taxon>
        <taxon>Uroviricota</taxon>
        <taxon>Caudoviricetes</taxon>
        <taxon>Demerecviridae</taxon>
        <taxon>Mccorquodalevirinae</taxon>
        <taxon>Hongcheonvirus</taxon>
        <taxon>Hongcheonvirus DUPPV</taxon>
    </lineage>
</organism>
<name>A0A2D2W702_9CAUD</name>
<dbReference type="Gene3D" id="3.30.470.30">
    <property type="entry name" value="DNA ligase/mRNA capping enzyme"/>
    <property type="match status" value="1"/>
</dbReference>
<dbReference type="EC" id="6.5.1.2" evidence="1"/>
<evidence type="ECO:0000256" key="1">
    <source>
        <dbReference type="ARBA" id="ARBA00012722"/>
    </source>
</evidence>
<protein>
    <recommendedName>
        <fullName evidence="1">DNA ligase (NAD(+))</fullName>
        <ecNumber evidence="1">6.5.1.2</ecNumber>
    </recommendedName>
</protein>
<dbReference type="GO" id="GO:0006281">
    <property type="term" value="P:DNA repair"/>
    <property type="evidence" value="ECO:0007669"/>
    <property type="project" value="InterPro"/>
</dbReference>
<dbReference type="SUPFAM" id="SSF56091">
    <property type="entry name" value="DNA ligase/mRNA capping enzyme, catalytic domain"/>
    <property type="match status" value="1"/>
</dbReference>
<dbReference type="Pfam" id="PF01653">
    <property type="entry name" value="DNA_ligase_aden"/>
    <property type="match status" value="1"/>
</dbReference>
<comment type="catalytic activity">
    <reaction evidence="5">
        <text>NAD(+) + (deoxyribonucleotide)n-3'-hydroxyl + 5'-phospho-(deoxyribonucleotide)m = (deoxyribonucleotide)n+m + AMP + beta-nicotinamide D-nucleotide.</text>
        <dbReference type="EC" id="6.5.1.2"/>
    </reaction>
</comment>
<dbReference type="InterPro" id="IPR013840">
    <property type="entry name" value="DNAligase_N"/>
</dbReference>
<keyword evidence="2 7" id="KW-0436">Ligase</keyword>
<evidence type="ECO:0000256" key="3">
    <source>
        <dbReference type="ARBA" id="ARBA00022705"/>
    </source>
</evidence>
<reference evidence="7 8" key="1">
    <citation type="submission" date="2017-09" db="EMBL/GenBank/DDBJ databases">
        <title>Complete genome sequence of bacteriophage (DU_PP_V) infecting Pectobacterium spp.</title>
        <authorList>
            <person name="Park T.-H."/>
        </authorList>
    </citation>
    <scope>NUCLEOTIDE SEQUENCE [LARGE SCALE GENOMIC DNA]</scope>
</reference>
<evidence type="ECO:0000256" key="2">
    <source>
        <dbReference type="ARBA" id="ARBA00022598"/>
    </source>
</evidence>
<gene>
    <name evidence="7" type="ORF">P13BB106kb_p091</name>
</gene>
<keyword evidence="4" id="KW-0520">NAD</keyword>